<dbReference type="Pfam" id="PF04130">
    <property type="entry name" value="GCP_C_terminal"/>
    <property type="match status" value="1"/>
</dbReference>
<accession>A0A9W8CJZ0</accession>
<evidence type="ECO:0000256" key="6">
    <source>
        <dbReference type="SAM" id="MobiDB-lite"/>
    </source>
</evidence>
<evidence type="ECO:0000256" key="1">
    <source>
        <dbReference type="ARBA" id="ARBA00004245"/>
    </source>
</evidence>
<evidence type="ECO:0000313" key="9">
    <source>
        <dbReference type="EMBL" id="KAJ1647126.1"/>
    </source>
</evidence>
<dbReference type="GO" id="GO:0051321">
    <property type="term" value="P:meiotic cell cycle"/>
    <property type="evidence" value="ECO:0007669"/>
    <property type="project" value="TreeGrafter"/>
</dbReference>
<evidence type="ECO:0000313" key="10">
    <source>
        <dbReference type="Proteomes" id="UP001145021"/>
    </source>
</evidence>
<dbReference type="GO" id="GO:0051011">
    <property type="term" value="F:microtubule minus-end binding"/>
    <property type="evidence" value="ECO:0007669"/>
    <property type="project" value="TreeGrafter"/>
</dbReference>
<sequence length="864" mass="96997">MNAHSLDSALYRYMETFLGPVADSNGMTQQSELERRDRLLRFFRNIVGSNISSVYRRDAESAVAEMQKRLATSGRGTQSAIRVSQLFSMLKQRDASYDWWPILNLISESSSTNAASAAYASGTSTSSFFATHVGEMERDRERAMQMAESAMVVDEPQSAYSVSKQRYQQQQQQQKMQQLGASDSSNNETLYRLLPTYDAADETALLRDLIYVMQGIDGTCVRWNQKAKMYGICGDMQFSRPTREMVLSIAELGALARNVQEYVAWVESSGRLFEQSFGSELRQELTAYFQLVADIEAKLSNIPPELRPGETLAGATLRRVLGWTSDVRARLRLMNVAIEGVRDGLGGGVLLSTISTLVEDGDPFTQEFARRLLTTASAPFTGILVRWVTTGELVDPYNEFFVRESAEPDKVWSKRFRVVRDMIPVHYDRVLTRKIFQVGRSLAFLRGACADAEWVTAQAPQPASEDTLDPRRLEAFVYRAAASVNARLMHVLRDNFGLMRHVAAIRRLLMFEQGDFAISLLEVLDRHIARSPRSILAHDLSAALDSAVRSSNAQFEDPDHLSALVLAFLKPSNAQTADDSLQETWENVSLRYVLSAPLTHVVDPEALRQYSEISRFLLKLKRIDYVLNAVWRQQMTDARSLQRVAELNRRKDSASLEPKSTAGLSSDKVQRAMRESAIAVSEMVQFFHQVQRYISLNVIEGAWARFVAATQNEDIDVDSWNEAHEMYVKAIHGVVCGSTSVGFQRNLAAIIDTSFQFVAVVKELNSELTLASRKNTPSVTSPVLSAKNLSMPDRLLMLRNSSKLQFSQSAEDMVAEHVSRVHAIAARFREQVRDLMRALSHNTASDLQFLVVSIDFNGLYASKN</sequence>
<dbReference type="GO" id="GO:0005874">
    <property type="term" value="C:microtubule"/>
    <property type="evidence" value="ECO:0007669"/>
    <property type="project" value="UniProtKB-KW"/>
</dbReference>
<dbReference type="GO" id="GO:0031122">
    <property type="term" value="P:cytoplasmic microtubule organization"/>
    <property type="evidence" value="ECO:0007669"/>
    <property type="project" value="TreeGrafter"/>
</dbReference>
<organism evidence="9 10">
    <name type="scientific">Coemansia asiatica</name>
    <dbReference type="NCBI Taxonomy" id="1052880"/>
    <lineage>
        <taxon>Eukaryota</taxon>
        <taxon>Fungi</taxon>
        <taxon>Fungi incertae sedis</taxon>
        <taxon>Zoopagomycota</taxon>
        <taxon>Kickxellomycotina</taxon>
        <taxon>Kickxellomycetes</taxon>
        <taxon>Kickxellales</taxon>
        <taxon>Kickxellaceae</taxon>
        <taxon>Coemansia</taxon>
    </lineage>
</organism>
<dbReference type="GO" id="GO:0043015">
    <property type="term" value="F:gamma-tubulin binding"/>
    <property type="evidence" value="ECO:0007669"/>
    <property type="project" value="InterPro"/>
</dbReference>
<dbReference type="PANTHER" id="PTHR19302:SF14">
    <property type="entry name" value="GAMMA-TUBULIN COMPLEX COMPONENT 3"/>
    <property type="match status" value="1"/>
</dbReference>
<dbReference type="Proteomes" id="UP001145021">
    <property type="component" value="Unassembled WGS sequence"/>
</dbReference>
<dbReference type="GO" id="GO:0051225">
    <property type="term" value="P:spindle assembly"/>
    <property type="evidence" value="ECO:0007669"/>
    <property type="project" value="TreeGrafter"/>
</dbReference>
<name>A0A9W8CJZ0_9FUNG</name>
<dbReference type="InterPro" id="IPR041470">
    <property type="entry name" value="GCP_N"/>
</dbReference>
<keyword evidence="10" id="KW-1185">Reference proteome</keyword>
<dbReference type="InterPro" id="IPR042241">
    <property type="entry name" value="GCP_C_sf"/>
</dbReference>
<protein>
    <submittedName>
        <fullName evidence="9">Microtubule-nucleating Tub4p (Gamma-tubulin) complex component</fullName>
    </submittedName>
</protein>
<evidence type="ECO:0000256" key="2">
    <source>
        <dbReference type="ARBA" id="ARBA00010337"/>
    </source>
</evidence>
<dbReference type="GO" id="GO:0044732">
    <property type="term" value="C:mitotic spindle pole body"/>
    <property type="evidence" value="ECO:0007669"/>
    <property type="project" value="TreeGrafter"/>
</dbReference>
<comment type="caution">
    <text evidence="9">The sequence shown here is derived from an EMBL/GenBank/DDBJ whole genome shotgun (WGS) entry which is preliminary data.</text>
</comment>
<evidence type="ECO:0000259" key="7">
    <source>
        <dbReference type="Pfam" id="PF04130"/>
    </source>
</evidence>
<feature type="domain" description="Gamma tubulin complex component protein N-terminal" evidence="8">
    <location>
        <begin position="206"/>
        <end position="494"/>
    </location>
</feature>
<feature type="region of interest" description="Disordered" evidence="6">
    <location>
        <begin position="163"/>
        <end position="183"/>
    </location>
</feature>
<evidence type="ECO:0000256" key="3">
    <source>
        <dbReference type="ARBA" id="ARBA00022490"/>
    </source>
</evidence>
<feature type="domain" description="Gamma tubulin complex component C-terminal" evidence="7">
    <location>
        <begin position="498"/>
        <end position="860"/>
    </location>
</feature>
<evidence type="ECO:0000259" key="8">
    <source>
        <dbReference type="Pfam" id="PF17681"/>
    </source>
</evidence>
<dbReference type="AlphaFoldDB" id="A0A9W8CJZ0"/>
<keyword evidence="5" id="KW-0206">Cytoskeleton</keyword>
<dbReference type="GO" id="GO:0000930">
    <property type="term" value="C:gamma-tubulin complex"/>
    <property type="evidence" value="ECO:0007669"/>
    <property type="project" value="TreeGrafter"/>
</dbReference>
<comment type="subcellular location">
    <subcellularLocation>
        <location evidence="1">Cytoplasm</location>
        <location evidence="1">Cytoskeleton</location>
    </subcellularLocation>
</comment>
<keyword evidence="4" id="KW-0493">Microtubule</keyword>
<evidence type="ECO:0000256" key="4">
    <source>
        <dbReference type="ARBA" id="ARBA00022701"/>
    </source>
</evidence>
<dbReference type="Gene3D" id="1.20.120.1900">
    <property type="entry name" value="Gamma-tubulin complex, C-terminal domain"/>
    <property type="match status" value="1"/>
</dbReference>
<dbReference type="PANTHER" id="PTHR19302">
    <property type="entry name" value="GAMMA TUBULIN COMPLEX PROTEIN"/>
    <property type="match status" value="1"/>
</dbReference>
<dbReference type="GO" id="GO:0007020">
    <property type="term" value="P:microtubule nucleation"/>
    <property type="evidence" value="ECO:0007669"/>
    <property type="project" value="InterPro"/>
</dbReference>
<evidence type="ECO:0000256" key="5">
    <source>
        <dbReference type="ARBA" id="ARBA00023212"/>
    </source>
</evidence>
<keyword evidence="3" id="KW-0963">Cytoplasm</keyword>
<reference evidence="9" key="1">
    <citation type="submission" date="2022-07" db="EMBL/GenBank/DDBJ databases">
        <title>Phylogenomic reconstructions and comparative analyses of Kickxellomycotina fungi.</title>
        <authorList>
            <person name="Reynolds N.K."/>
            <person name="Stajich J.E."/>
            <person name="Barry K."/>
            <person name="Grigoriev I.V."/>
            <person name="Crous P."/>
            <person name="Smith M.E."/>
        </authorList>
    </citation>
    <scope>NUCLEOTIDE SEQUENCE</scope>
    <source>
        <strain evidence="9">NBRC 105413</strain>
    </source>
</reference>
<dbReference type="InterPro" id="IPR040457">
    <property type="entry name" value="GCP_C"/>
</dbReference>
<dbReference type="GO" id="GO:0000922">
    <property type="term" value="C:spindle pole"/>
    <property type="evidence" value="ECO:0007669"/>
    <property type="project" value="InterPro"/>
</dbReference>
<dbReference type="Pfam" id="PF17681">
    <property type="entry name" value="GCP_N_terminal"/>
    <property type="match status" value="1"/>
</dbReference>
<feature type="compositionally biased region" description="Low complexity" evidence="6">
    <location>
        <begin position="165"/>
        <end position="178"/>
    </location>
</feature>
<dbReference type="GO" id="GO:0000278">
    <property type="term" value="P:mitotic cell cycle"/>
    <property type="evidence" value="ECO:0007669"/>
    <property type="project" value="TreeGrafter"/>
</dbReference>
<dbReference type="InterPro" id="IPR007259">
    <property type="entry name" value="GCP"/>
</dbReference>
<proteinExistence type="inferred from homology"/>
<dbReference type="EMBL" id="JANBOH010000038">
    <property type="protein sequence ID" value="KAJ1647126.1"/>
    <property type="molecule type" value="Genomic_DNA"/>
</dbReference>
<gene>
    <name evidence="9" type="primary">SPC98</name>
    <name evidence="9" type="ORF">LPJ64_001457</name>
</gene>
<comment type="similarity">
    <text evidence="2">Belongs to the TUBGCP family.</text>
</comment>